<sequence>MNVHDTHGASISPQANPPQYRATAGLPMVTLTNQTSTAPIDFVITRVDRRGRLADRSYLVFLGWRPGESIEIIVRRSRALNIHRGGPNALTSQGHLRLPAAVRALLRLSPGDKVLVGAKPHQDTLIILTMPMLHHMLATCGVTEIGPDDA</sequence>
<dbReference type="GO" id="GO:0003677">
    <property type="term" value="F:DNA binding"/>
    <property type="evidence" value="ECO:0007669"/>
    <property type="project" value="UniProtKB-KW"/>
</dbReference>
<comment type="caution">
    <text evidence="1">The sequence shown here is derived from an EMBL/GenBank/DDBJ whole genome shotgun (WGS) entry which is preliminary data.</text>
</comment>
<dbReference type="EMBL" id="JBHSAY010000001">
    <property type="protein sequence ID" value="MFC4129015.1"/>
    <property type="molecule type" value="Genomic_DNA"/>
</dbReference>
<keyword evidence="2" id="KW-1185">Reference proteome</keyword>
<evidence type="ECO:0000313" key="1">
    <source>
        <dbReference type="EMBL" id="MFC4129015.1"/>
    </source>
</evidence>
<gene>
    <name evidence="1" type="ORF">ACFOZ4_00105</name>
</gene>
<keyword evidence="1" id="KW-0238">DNA-binding</keyword>
<name>A0ABV8LDQ1_9ACTN</name>
<proteinExistence type="predicted"/>
<protein>
    <submittedName>
        <fullName evidence="1">AbrB/MazE/SpoVT family DNA-binding domain-containing protein</fullName>
    </submittedName>
</protein>
<dbReference type="RefSeq" id="WP_253754016.1">
    <property type="nucleotide sequence ID" value="NZ_JAMZDZ010000001.1"/>
</dbReference>
<reference evidence="2" key="1">
    <citation type="journal article" date="2019" name="Int. J. Syst. Evol. Microbiol.">
        <title>The Global Catalogue of Microorganisms (GCM) 10K type strain sequencing project: providing services to taxonomists for standard genome sequencing and annotation.</title>
        <authorList>
            <consortium name="The Broad Institute Genomics Platform"/>
            <consortium name="The Broad Institute Genome Sequencing Center for Infectious Disease"/>
            <person name="Wu L."/>
            <person name="Ma J."/>
        </authorList>
    </citation>
    <scope>NUCLEOTIDE SEQUENCE [LARGE SCALE GENOMIC DNA]</scope>
    <source>
        <strain evidence="2">CGMCC 4.7289</strain>
    </source>
</reference>
<organism evidence="1 2">
    <name type="scientific">Hamadaea flava</name>
    <dbReference type="NCBI Taxonomy" id="1742688"/>
    <lineage>
        <taxon>Bacteria</taxon>
        <taxon>Bacillati</taxon>
        <taxon>Actinomycetota</taxon>
        <taxon>Actinomycetes</taxon>
        <taxon>Micromonosporales</taxon>
        <taxon>Micromonosporaceae</taxon>
        <taxon>Hamadaea</taxon>
    </lineage>
</organism>
<dbReference type="Proteomes" id="UP001595816">
    <property type="component" value="Unassembled WGS sequence"/>
</dbReference>
<evidence type="ECO:0000313" key="2">
    <source>
        <dbReference type="Proteomes" id="UP001595816"/>
    </source>
</evidence>
<accession>A0ABV8LDQ1</accession>